<protein>
    <submittedName>
        <fullName evidence="1">Uncharacterized protein</fullName>
    </submittedName>
</protein>
<organism evidence="1 2">
    <name type="scientific">Streptococcus thermophilus</name>
    <dbReference type="NCBI Taxonomy" id="1308"/>
    <lineage>
        <taxon>Bacteria</taxon>
        <taxon>Bacillati</taxon>
        <taxon>Bacillota</taxon>
        <taxon>Bacilli</taxon>
        <taxon>Lactobacillales</taxon>
        <taxon>Streptococcaceae</taxon>
        <taxon>Streptococcus</taxon>
    </lineage>
</organism>
<evidence type="ECO:0000313" key="1">
    <source>
        <dbReference type="EMBL" id="CAD0153179.1"/>
    </source>
</evidence>
<gene>
    <name evidence="1" type="ORF">STHERMO_1898</name>
</gene>
<dbReference type="EMBL" id="LR822027">
    <property type="protein sequence ID" value="CAD0153179.1"/>
    <property type="molecule type" value="Genomic_DNA"/>
</dbReference>
<dbReference type="Proteomes" id="UP000509791">
    <property type="component" value="Chromosome"/>
</dbReference>
<evidence type="ECO:0000313" key="2">
    <source>
        <dbReference type="Proteomes" id="UP000509791"/>
    </source>
</evidence>
<proteinExistence type="predicted"/>
<reference evidence="1 2" key="1">
    <citation type="submission" date="2020-06" db="EMBL/GenBank/DDBJ databases">
        <authorList>
            <person name="Chuat V."/>
        </authorList>
    </citation>
    <scope>NUCLEOTIDE SEQUENCE [LARGE SCALE GENOMIC DNA]</scope>
    <source>
        <strain evidence="1">STH_CIRM_998</strain>
    </source>
</reference>
<dbReference type="AlphaFoldDB" id="A0A7U7C7Z4"/>
<accession>A0A7U7C7Z4</accession>
<sequence length="47" mass="5349">MIGQLYPILKNISQVNRGKLFTDSYDSTIILIGYIKGRSRKYDKLGA</sequence>
<name>A0A7U7C7Z4_STRTR</name>